<dbReference type="EMBL" id="JADBEF010000001">
    <property type="protein sequence ID" value="MBE1566052.1"/>
    <property type="molecule type" value="Genomic_DNA"/>
</dbReference>
<dbReference type="InterPro" id="IPR050901">
    <property type="entry name" value="BP-dep_ABC_trans_perm"/>
</dbReference>
<evidence type="ECO:0000256" key="1">
    <source>
        <dbReference type="ARBA" id="ARBA00004651"/>
    </source>
</evidence>
<evidence type="ECO:0000256" key="7">
    <source>
        <dbReference type="RuleBase" id="RU363032"/>
    </source>
</evidence>
<dbReference type="Gene3D" id="1.10.3720.10">
    <property type="entry name" value="MetI-like"/>
    <property type="match status" value="1"/>
</dbReference>
<reference evidence="9 10" key="1">
    <citation type="submission" date="2020-10" db="EMBL/GenBank/DDBJ databases">
        <title>Sequencing the genomes of 1000 actinobacteria strains.</title>
        <authorList>
            <person name="Klenk H.-P."/>
        </authorList>
    </citation>
    <scope>NUCLEOTIDE SEQUENCE [LARGE SCALE GENOMIC DNA]</scope>
    <source>
        <strain evidence="9 10">DSM 43748</strain>
    </source>
</reference>
<dbReference type="InterPro" id="IPR035906">
    <property type="entry name" value="MetI-like_sf"/>
</dbReference>
<comment type="similarity">
    <text evidence="7">Belongs to the binding-protein-dependent transport system permease family.</text>
</comment>
<keyword evidence="4 7" id="KW-0812">Transmembrane</keyword>
<dbReference type="Pfam" id="PF00528">
    <property type="entry name" value="BPD_transp_1"/>
    <property type="match status" value="1"/>
</dbReference>
<dbReference type="SUPFAM" id="SSF161098">
    <property type="entry name" value="MetI-like"/>
    <property type="match status" value="1"/>
</dbReference>
<protein>
    <submittedName>
        <fullName evidence="9">Multiple sugar transport system permease protein</fullName>
    </submittedName>
</protein>
<dbReference type="PANTHER" id="PTHR32243:SF18">
    <property type="entry name" value="INNER MEMBRANE ABC TRANSPORTER PERMEASE PROTEIN YCJP"/>
    <property type="match status" value="1"/>
</dbReference>
<proteinExistence type="inferred from homology"/>
<comment type="subcellular location">
    <subcellularLocation>
        <location evidence="1 7">Cell membrane</location>
        <topology evidence="1 7">Multi-pass membrane protein</topology>
    </subcellularLocation>
</comment>
<evidence type="ECO:0000313" key="10">
    <source>
        <dbReference type="Proteomes" id="UP000661607"/>
    </source>
</evidence>
<keyword evidence="6 7" id="KW-0472">Membrane</keyword>
<sequence>MRHPTPLIARIAKAVVLGVWLLITVFPLYWILVTSLKPTAEIFAVPLRYLPGSATLEHYRELFSFSSFGGYLRNSLIVSLVSGAVVTAIGVLGGYVLARFHFPGRGALMLAYLVTQMIPLFIALGPLYLMMSDLGLLNQMSGLMLVYVAMLVPFSTIIMRGFYERVPVALEEAAMVDGCSRLTAMLRVVVPVMLPGIAATFIFGFVQCWNELFLAIAFIDSEETKTIPVAMNSFITQYDIDWGPMAAATVVSILPTLVLFSFARRYIVEGLTSGAVKG</sequence>
<feature type="transmembrane region" description="Helical" evidence="7">
    <location>
        <begin position="110"/>
        <end position="131"/>
    </location>
</feature>
<accession>A0ABR9KX14</accession>
<feature type="transmembrane region" description="Helical" evidence="7">
    <location>
        <begin position="76"/>
        <end position="98"/>
    </location>
</feature>
<keyword evidence="9" id="KW-0762">Sugar transport</keyword>
<dbReference type="CDD" id="cd06261">
    <property type="entry name" value="TM_PBP2"/>
    <property type="match status" value="1"/>
</dbReference>
<gene>
    <name evidence="9" type="ORF">H4W81_008831</name>
</gene>
<evidence type="ECO:0000256" key="3">
    <source>
        <dbReference type="ARBA" id="ARBA00022475"/>
    </source>
</evidence>
<keyword evidence="2 7" id="KW-0813">Transport</keyword>
<dbReference type="Proteomes" id="UP000661607">
    <property type="component" value="Unassembled WGS sequence"/>
</dbReference>
<keyword evidence="10" id="KW-1185">Reference proteome</keyword>
<evidence type="ECO:0000256" key="5">
    <source>
        <dbReference type="ARBA" id="ARBA00022989"/>
    </source>
</evidence>
<comment type="caution">
    <text evidence="9">The sequence shown here is derived from an EMBL/GenBank/DDBJ whole genome shotgun (WGS) entry which is preliminary data.</text>
</comment>
<evidence type="ECO:0000259" key="8">
    <source>
        <dbReference type="PROSITE" id="PS50928"/>
    </source>
</evidence>
<keyword evidence="3" id="KW-1003">Cell membrane</keyword>
<evidence type="ECO:0000313" key="9">
    <source>
        <dbReference type="EMBL" id="MBE1566052.1"/>
    </source>
</evidence>
<evidence type="ECO:0000256" key="6">
    <source>
        <dbReference type="ARBA" id="ARBA00023136"/>
    </source>
</evidence>
<dbReference type="PANTHER" id="PTHR32243">
    <property type="entry name" value="MALTOSE TRANSPORT SYSTEM PERMEASE-RELATED"/>
    <property type="match status" value="1"/>
</dbReference>
<organism evidence="9 10">
    <name type="scientific">Nonomuraea africana</name>
    <dbReference type="NCBI Taxonomy" id="46171"/>
    <lineage>
        <taxon>Bacteria</taxon>
        <taxon>Bacillati</taxon>
        <taxon>Actinomycetota</taxon>
        <taxon>Actinomycetes</taxon>
        <taxon>Streptosporangiales</taxon>
        <taxon>Streptosporangiaceae</taxon>
        <taxon>Nonomuraea</taxon>
    </lineage>
</organism>
<feature type="transmembrane region" description="Helical" evidence="7">
    <location>
        <begin position="184"/>
        <end position="206"/>
    </location>
</feature>
<evidence type="ECO:0000256" key="2">
    <source>
        <dbReference type="ARBA" id="ARBA00022448"/>
    </source>
</evidence>
<feature type="transmembrane region" description="Helical" evidence="7">
    <location>
        <begin position="12"/>
        <end position="32"/>
    </location>
</feature>
<feature type="transmembrane region" description="Helical" evidence="7">
    <location>
        <begin position="143"/>
        <end position="163"/>
    </location>
</feature>
<evidence type="ECO:0000256" key="4">
    <source>
        <dbReference type="ARBA" id="ARBA00022692"/>
    </source>
</evidence>
<name>A0ABR9KX14_9ACTN</name>
<dbReference type="RefSeq" id="WP_318782443.1">
    <property type="nucleotide sequence ID" value="NZ_BAAASY010000013.1"/>
</dbReference>
<feature type="domain" description="ABC transmembrane type-1" evidence="8">
    <location>
        <begin position="72"/>
        <end position="263"/>
    </location>
</feature>
<keyword evidence="5 7" id="KW-1133">Transmembrane helix</keyword>
<feature type="transmembrane region" description="Helical" evidence="7">
    <location>
        <begin position="242"/>
        <end position="263"/>
    </location>
</feature>
<dbReference type="PROSITE" id="PS50928">
    <property type="entry name" value="ABC_TM1"/>
    <property type="match status" value="1"/>
</dbReference>
<dbReference type="InterPro" id="IPR000515">
    <property type="entry name" value="MetI-like"/>
</dbReference>